<evidence type="ECO:0000256" key="1">
    <source>
        <dbReference type="ARBA" id="ARBA00004572"/>
    </source>
</evidence>
<evidence type="ECO:0000313" key="12">
    <source>
        <dbReference type="Proteomes" id="UP001153069"/>
    </source>
</evidence>
<dbReference type="InterPro" id="IPR041569">
    <property type="entry name" value="AAA_lid_3"/>
</dbReference>
<dbReference type="InterPro" id="IPR003593">
    <property type="entry name" value="AAA+_ATPase"/>
</dbReference>
<accession>A0A9N8HE85</accession>
<feature type="region of interest" description="Disordered" evidence="8">
    <location>
        <begin position="519"/>
        <end position="550"/>
    </location>
</feature>
<dbReference type="SMART" id="SM00382">
    <property type="entry name" value="AAA"/>
    <property type="match status" value="1"/>
</dbReference>
<evidence type="ECO:0000256" key="3">
    <source>
        <dbReference type="ARBA" id="ARBA00022787"/>
    </source>
</evidence>
<comment type="subcellular location">
    <subcellularLocation>
        <location evidence="1">Mitochondrion outer membrane</location>
        <topology evidence="1">Single-pass membrane protein</topology>
    </subcellularLocation>
</comment>
<dbReference type="Pfam" id="PF00004">
    <property type="entry name" value="AAA"/>
    <property type="match status" value="1"/>
</dbReference>
<name>A0A9N8HE85_9STRA</name>
<organism evidence="11 12">
    <name type="scientific">Seminavis robusta</name>
    <dbReference type="NCBI Taxonomy" id="568900"/>
    <lineage>
        <taxon>Eukaryota</taxon>
        <taxon>Sar</taxon>
        <taxon>Stramenopiles</taxon>
        <taxon>Ochrophyta</taxon>
        <taxon>Bacillariophyta</taxon>
        <taxon>Bacillariophyceae</taxon>
        <taxon>Bacillariophycidae</taxon>
        <taxon>Naviculales</taxon>
        <taxon>Naviculaceae</taxon>
        <taxon>Seminavis</taxon>
    </lineage>
</organism>
<keyword evidence="5" id="KW-0175">Coiled coil</keyword>
<evidence type="ECO:0000256" key="4">
    <source>
        <dbReference type="ARBA" id="ARBA00022840"/>
    </source>
</evidence>
<feature type="transmembrane region" description="Helical" evidence="9">
    <location>
        <begin position="95"/>
        <end position="119"/>
    </location>
</feature>
<protein>
    <submittedName>
        <fullName evidence="11">ATPase family AAA domain-containing protein 1</fullName>
    </submittedName>
</protein>
<dbReference type="InterPro" id="IPR003959">
    <property type="entry name" value="ATPase_AAA_core"/>
</dbReference>
<keyword evidence="6" id="KW-0496">Mitochondrion</keyword>
<evidence type="ECO:0000256" key="5">
    <source>
        <dbReference type="ARBA" id="ARBA00023054"/>
    </source>
</evidence>
<evidence type="ECO:0000259" key="10">
    <source>
        <dbReference type="SMART" id="SM00382"/>
    </source>
</evidence>
<evidence type="ECO:0000256" key="8">
    <source>
        <dbReference type="SAM" id="MobiDB-lite"/>
    </source>
</evidence>
<dbReference type="Pfam" id="PF17862">
    <property type="entry name" value="AAA_lid_3"/>
    <property type="match status" value="1"/>
</dbReference>
<proteinExistence type="inferred from homology"/>
<dbReference type="Gene3D" id="1.10.8.60">
    <property type="match status" value="1"/>
</dbReference>
<dbReference type="GO" id="GO:0005741">
    <property type="term" value="C:mitochondrial outer membrane"/>
    <property type="evidence" value="ECO:0007669"/>
    <property type="project" value="UniProtKB-SubCell"/>
</dbReference>
<evidence type="ECO:0000313" key="11">
    <source>
        <dbReference type="EMBL" id="CAB9507103.1"/>
    </source>
</evidence>
<dbReference type="EMBL" id="CAICTM010000292">
    <property type="protein sequence ID" value="CAB9507103.1"/>
    <property type="molecule type" value="Genomic_DNA"/>
</dbReference>
<keyword evidence="3" id="KW-1000">Mitochondrion outer membrane</keyword>
<keyword evidence="9" id="KW-0472">Membrane</keyword>
<evidence type="ECO:0000256" key="9">
    <source>
        <dbReference type="SAM" id="Phobius"/>
    </source>
</evidence>
<evidence type="ECO:0000256" key="2">
    <source>
        <dbReference type="ARBA" id="ARBA00022741"/>
    </source>
</evidence>
<gene>
    <name evidence="11" type="ORF">SEMRO_293_G109820.1</name>
</gene>
<sequence>MSHSSTNHTLFGSNLLWNTLAVLHEVTGLHKRDSSSPPAAWVPGEGSKSSVNVELSTGSGGGGSSSSSTDGSENTRIANAMTESGKKNANNPKELTVLEAMLVDVVVGTLVMVLVYSVWNLSNALAQMLTGDESGGDVDQVKSSAVKHLNEILKKRGKQLAKPLNSHETHIAEDVIDPDDIDSDFSDIGGMDHIKQEVWELAILPLQRPDLFQGKLTQQPSGILLYGRPGCGKTLLAKAIARESDAVFIPIKLSKILNKWVGESNKLVAATFSLARKLAPAIIFIDELDTFLSDTVDPSASKSMESLKAEFLTLWDGITTNCHQAPVLVLGATNRPQLIDSAILRRMPRTFEVPLPDAKGREQILRVMLHDQPMDETAKLFLPELASKERTRGYSGSDLKELCRAAAMEPIREIMAEESRKAVMGEKKTTKKPTTTAAAKNGKNQTAVAKEPPQSANTEDTVRPVRQKDFETALKKVKRTGQAAREYGRNMARFDAQQEVANAVNGFSREQLERAVQQLISQLENNGRTNGKSSNHDSDDVGDVPPPLSE</sequence>
<dbReference type="AlphaFoldDB" id="A0A9N8HE85"/>
<feature type="region of interest" description="Disordered" evidence="8">
    <location>
        <begin position="30"/>
        <end position="73"/>
    </location>
</feature>
<dbReference type="SUPFAM" id="SSF52540">
    <property type="entry name" value="P-loop containing nucleoside triphosphate hydrolases"/>
    <property type="match status" value="1"/>
</dbReference>
<feature type="compositionally biased region" description="Polar residues" evidence="8">
    <location>
        <begin position="519"/>
        <end position="533"/>
    </location>
</feature>
<keyword evidence="9" id="KW-0812">Transmembrane</keyword>
<feature type="domain" description="AAA+ ATPase" evidence="10">
    <location>
        <begin position="219"/>
        <end position="357"/>
    </location>
</feature>
<dbReference type="GO" id="GO:0016887">
    <property type="term" value="F:ATP hydrolysis activity"/>
    <property type="evidence" value="ECO:0007669"/>
    <property type="project" value="InterPro"/>
</dbReference>
<dbReference type="Proteomes" id="UP001153069">
    <property type="component" value="Unassembled WGS sequence"/>
</dbReference>
<keyword evidence="2 7" id="KW-0547">Nucleotide-binding</keyword>
<dbReference type="GO" id="GO:0005524">
    <property type="term" value="F:ATP binding"/>
    <property type="evidence" value="ECO:0007669"/>
    <property type="project" value="UniProtKB-KW"/>
</dbReference>
<dbReference type="PROSITE" id="PS00674">
    <property type="entry name" value="AAA"/>
    <property type="match status" value="1"/>
</dbReference>
<keyword evidence="12" id="KW-1185">Reference proteome</keyword>
<evidence type="ECO:0000256" key="7">
    <source>
        <dbReference type="RuleBase" id="RU003651"/>
    </source>
</evidence>
<dbReference type="PANTHER" id="PTHR45644">
    <property type="entry name" value="AAA ATPASE, PUTATIVE (AFU_ORTHOLOGUE AFUA_2G12920)-RELATED-RELATED"/>
    <property type="match status" value="1"/>
</dbReference>
<feature type="compositionally biased region" description="Low complexity" evidence="8">
    <location>
        <begin position="432"/>
        <end position="447"/>
    </location>
</feature>
<evidence type="ECO:0000256" key="6">
    <source>
        <dbReference type="ARBA" id="ARBA00023128"/>
    </source>
</evidence>
<dbReference type="FunFam" id="3.40.50.300:FF:001025">
    <property type="entry name" value="ATPase family, AAA domain-containing 2B"/>
    <property type="match status" value="1"/>
</dbReference>
<dbReference type="PANTHER" id="PTHR45644:SF3">
    <property type="entry name" value="FI08533P-RELATED"/>
    <property type="match status" value="1"/>
</dbReference>
<dbReference type="OrthoDB" id="10254455at2759"/>
<feature type="region of interest" description="Disordered" evidence="8">
    <location>
        <begin position="422"/>
        <end position="467"/>
    </location>
</feature>
<reference evidence="11" key="1">
    <citation type="submission" date="2020-06" db="EMBL/GenBank/DDBJ databases">
        <authorList>
            <consortium name="Plant Systems Biology data submission"/>
        </authorList>
    </citation>
    <scope>NUCLEOTIDE SEQUENCE</scope>
    <source>
        <strain evidence="11">D6</strain>
    </source>
</reference>
<dbReference type="InterPro" id="IPR027417">
    <property type="entry name" value="P-loop_NTPase"/>
</dbReference>
<dbReference type="Gene3D" id="3.40.50.300">
    <property type="entry name" value="P-loop containing nucleotide triphosphate hydrolases"/>
    <property type="match status" value="1"/>
</dbReference>
<keyword evidence="9" id="KW-1133">Transmembrane helix</keyword>
<dbReference type="InterPro" id="IPR051701">
    <property type="entry name" value="Mito_OM_Translocase_MSP1"/>
</dbReference>
<dbReference type="InterPro" id="IPR003960">
    <property type="entry name" value="ATPase_AAA_CS"/>
</dbReference>
<comment type="similarity">
    <text evidence="7">Belongs to the AAA ATPase family.</text>
</comment>
<comment type="caution">
    <text evidence="11">The sequence shown here is derived from an EMBL/GenBank/DDBJ whole genome shotgun (WGS) entry which is preliminary data.</text>
</comment>
<keyword evidence="4 7" id="KW-0067">ATP-binding</keyword>